<gene>
    <name evidence="6" type="ORF">NP493_243g01054</name>
</gene>
<evidence type="ECO:0000259" key="5">
    <source>
        <dbReference type="Pfam" id="PF15908"/>
    </source>
</evidence>
<dbReference type="Gene3D" id="1.10.287.1490">
    <property type="match status" value="1"/>
</dbReference>
<keyword evidence="3" id="KW-0206">Cytoskeleton</keyword>
<comment type="subcellular location">
    <subcellularLocation>
        <location evidence="1">Cytoplasm</location>
        <location evidence="1">Cytoskeleton</location>
        <location evidence="1">Spindle</location>
    </subcellularLocation>
</comment>
<feature type="region of interest" description="Disordered" evidence="4">
    <location>
        <begin position="131"/>
        <end position="181"/>
    </location>
</feature>
<feature type="domain" description="Hyaluronan-mediated motility receptor C-terminal" evidence="5">
    <location>
        <begin position="27"/>
        <end position="176"/>
    </location>
</feature>
<dbReference type="InterPro" id="IPR031794">
    <property type="entry name" value="HMMR_C"/>
</dbReference>
<dbReference type="PANTHER" id="PTHR18956:SF6">
    <property type="entry name" value="HYALURONAN MEDIATED MOTILITY RECEPTOR"/>
    <property type="match status" value="1"/>
</dbReference>
<proteinExistence type="predicted"/>
<keyword evidence="7" id="KW-1185">Reference proteome</keyword>
<evidence type="ECO:0000256" key="4">
    <source>
        <dbReference type="SAM" id="MobiDB-lite"/>
    </source>
</evidence>
<dbReference type="GO" id="GO:0005819">
    <property type="term" value="C:spindle"/>
    <property type="evidence" value="ECO:0007669"/>
    <property type="project" value="UniProtKB-SubCell"/>
</dbReference>
<dbReference type="EMBL" id="JAODUO010000242">
    <property type="protein sequence ID" value="KAK2185186.1"/>
    <property type="molecule type" value="Genomic_DNA"/>
</dbReference>
<evidence type="ECO:0000256" key="1">
    <source>
        <dbReference type="ARBA" id="ARBA00004186"/>
    </source>
</evidence>
<protein>
    <recommendedName>
        <fullName evidence="5">Hyaluronan-mediated motility receptor C-terminal domain-containing protein</fullName>
    </recommendedName>
</protein>
<sequence length="181" mass="21186">MTLTLTAIHARHESVITDLRRSFEETTVSRQTLEATQHDMDRWRKMYEALWEKVLPFQEQLEAFEAEKQALLGRTHNAQHEIDKLSREYARLLGHQNQKQKIRHVLKLKEENNALKQQVCSLQDQTRRQQQKLSKLEAKLQSADGASSSTSKRHFDVTKAFKHTKENVVRSPLREGRESNS</sequence>
<dbReference type="InterPro" id="IPR026203">
    <property type="entry name" value="IHABP"/>
</dbReference>
<evidence type="ECO:0000313" key="6">
    <source>
        <dbReference type="EMBL" id="KAK2185186.1"/>
    </source>
</evidence>
<organism evidence="6 7">
    <name type="scientific">Ridgeia piscesae</name>
    <name type="common">Tubeworm</name>
    <dbReference type="NCBI Taxonomy" id="27915"/>
    <lineage>
        <taxon>Eukaryota</taxon>
        <taxon>Metazoa</taxon>
        <taxon>Spiralia</taxon>
        <taxon>Lophotrochozoa</taxon>
        <taxon>Annelida</taxon>
        <taxon>Polychaeta</taxon>
        <taxon>Sedentaria</taxon>
        <taxon>Canalipalpata</taxon>
        <taxon>Sabellida</taxon>
        <taxon>Siboglinidae</taxon>
        <taxon>Ridgeia</taxon>
    </lineage>
</organism>
<keyword evidence="2" id="KW-0963">Cytoplasm</keyword>
<evidence type="ECO:0000313" key="7">
    <source>
        <dbReference type="Proteomes" id="UP001209878"/>
    </source>
</evidence>
<dbReference type="AlphaFoldDB" id="A0AAD9NZB7"/>
<evidence type="ECO:0000256" key="3">
    <source>
        <dbReference type="ARBA" id="ARBA00023212"/>
    </source>
</evidence>
<evidence type="ECO:0000256" key="2">
    <source>
        <dbReference type="ARBA" id="ARBA00022490"/>
    </source>
</evidence>
<name>A0AAD9NZB7_RIDPI</name>
<reference evidence="6" key="1">
    <citation type="journal article" date="2023" name="Mol. Biol. Evol.">
        <title>Third-Generation Sequencing Reveals the Adaptive Role of the Epigenome in Three Deep-Sea Polychaetes.</title>
        <authorList>
            <person name="Perez M."/>
            <person name="Aroh O."/>
            <person name="Sun Y."/>
            <person name="Lan Y."/>
            <person name="Juniper S.K."/>
            <person name="Young C.R."/>
            <person name="Angers B."/>
            <person name="Qian P.Y."/>
        </authorList>
    </citation>
    <scope>NUCLEOTIDE SEQUENCE</scope>
    <source>
        <strain evidence="6">R07B-5</strain>
    </source>
</reference>
<comment type="caution">
    <text evidence="6">The sequence shown here is derived from an EMBL/GenBank/DDBJ whole genome shotgun (WGS) entry which is preliminary data.</text>
</comment>
<accession>A0AAD9NZB7</accession>
<dbReference type="Proteomes" id="UP001209878">
    <property type="component" value="Unassembled WGS sequence"/>
</dbReference>
<dbReference type="PANTHER" id="PTHR18956">
    <property type="entry name" value="HYALURONAN MEDIATED MOTILITY RECEPTOR"/>
    <property type="match status" value="1"/>
</dbReference>
<dbReference type="GO" id="GO:0005540">
    <property type="term" value="F:hyaluronic acid binding"/>
    <property type="evidence" value="ECO:0007669"/>
    <property type="project" value="InterPro"/>
</dbReference>
<dbReference type="Pfam" id="PF15908">
    <property type="entry name" value="HMMR_C"/>
    <property type="match status" value="1"/>
</dbReference>
<feature type="compositionally biased region" description="Basic and acidic residues" evidence="4">
    <location>
        <begin position="153"/>
        <end position="181"/>
    </location>
</feature>
<dbReference type="GO" id="GO:0016020">
    <property type="term" value="C:membrane"/>
    <property type="evidence" value="ECO:0007669"/>
    <property type="project" value="TreeGrafter"/>
</dbReference>